<gene>
    <name evidence="5" type="primary">arsC</name>
    <name evidence="5" type="ORF">PFY00_13875</name>
</gene>
<accession>A0ABT4XV93</accession>
<keyword evidence="2 4" id="KW-0560">Oxidoreductase</keyword>
<dbReference type="RefSeq" id="WP_271433170.1">
    <property type="nucleotide sequence ID" value="NZ_JAQIOY010000004.1"/>
</dbReference>
<evidence type="ECO:0000256" key="1">
    <source>
        <dbReference type="ARBA" id="ARBA00007198"/>
    </source>
</evidence>
<name>A0ABT4XV93_9RHOB</name>
<dbReference type="NCBIfam" id="TIGR00014">
    <property type="entry name" value="arsC"/>
    <property type="match status" value="1"/>
</dbReference>
<comment type="caution">
    <text evidence="5">The sequence shown here is derived from an EMBL/GenBank/DDBJ whole genome shotgun (WGS) entry which is preliminary data.</text>
</comment>
<evidence type="ECO:0000313" key="5">
    <source>
        <dbReference type="EMBL" id="MDA7425817.1"/>
    </source>
</evidence>
<evidence type="ECO:0000256" key="2">
    <source>
        <dbReference type="ARBA" id="ARBA00023002"/>
    </source>
</evidence>
<dbReference type="CDD" id="cd03034">
    <property type="entry name" value="ArsC_ArsC"/>
    <property type="match status" value="1"/>
</dbReference>
<evidence type="ECO:0000256" key="3">
    <source>
        <dbReference type="PROSITE-ProRule" id="PRU01282"/>
    </source>
</evidence>
<evidence type="ECO:0000256" key="4">
    <source>
        <dbReference type="RuleBase" id="RU362029"/>
    </source>
</evidence>
<keyword evidence="6" id="KW-1185">Reference proteome</keyword>
<sequence>MILWHNPRCTKSRQALALLEEQGVEFSVRRYLDDAPDQEELRALHAKLGGPVIAMMRPKEAVFKEMGLTRDMPDDALFAAMAKAPKLIERPVLIAGDKAAIGRPPERILDIMA</sequence>
<evidence type="ECO:0000313" key="6">
    <source>
        <dbReference type="Proteomes" id="UP001210720"/>
    </source>
</evidence>
<dbReference type="PROSITE" id="PS51353">
    <property type="entry name" value="ARSC"/>
    <property type="match status" value="1"/>
</dbReference>
<dbReference type="EC" id="1.20.4.1" evidence="4"/>
<dbReference type="InterPro" id="IPR036249">
    <property type="entry name" value="Thioredoxin-like_sf"/>
</dbReference>
<comment type="similarity">
    <text evidence="1 3 4">Belongs to the ArsC family.</text>
</comment>
<protein>
    <recommendedName>
        <fullName evidence="4">Arsenate reductase</fullName>
        <ecNumber evidence="4">1.20.4.1</ecNumber>
    </recommendedName>
</protein>
<reference evidence="5 6" key="1">
    <citation type="submission" date="2023-01" db="EMBL/GenBank/DDBJ databases">
        <title>Thalassococcus onchidii sp. nov., isolated from a marine invertebrate from the South China Sea.</title>
        <authorList>
            <person name="Xu S."/>
            <person name="Liu Z."/>
            <person name="Xu Y."/>
        </authorList>
    </citation>
    <scope>NUCLEOTIDE SEQUENCE [LARGE SCALE GENOMIC DNA]</scope>
    <source>
        <strain evidence="5 6">KCTC 32084</strain>
    </source>
</reference>
<dbReference type="GO" id="GO:0008794">
    <property type="term" value="F:arsenate reductase (glutaredoxin) activity"/>
    <property type="evidence" value="ECO:0007669"/>
    <property type="project" value="UniProtKB-EC"/>
</dbReference>
<dbReference type="Proteomes" id="UP001210720">
    <property type="component" value="Unassembled WGS sequence"/>
</dbReference>
<proteinExistence type="inferred from homology"/>
<dbReference type="PANTHER" id="PTHR30041:SF4">
    <property type="entry name" value="ARSENATE REDUCTASE"/>
    <property type="match status" value="1"/>
</dbReference>
<dbReference type="SUPFAM" id="SSF52833">
    <property type="entry name" value="Thioredoxin-like"/>
    <property type="match status" value="1"/>
</dbReference>
<comment type="catalytic activity">
    <reaction evidence="4">
        <text>[glutaredoxin]-dithiol + arsenate + glutathione + H(+) = glutathionyl-S-S-[glutaredoxin] + arsenite + H2O</text>
        <dbReference type="Rhea" id="RHEA:22016"/>
        <dbReference type="Rhea" id="RHEA-COMP:10729"/>
        <dbReference type="Rhea" id="RHEA-COMP:17668"/>
        <dbReference type="ChEBI" id="CHEBI:15377"/>
        <dbReference type="ChEBI" id="CHEBI:15378"/>
        <dbReference type="ChEBI" id="CHEBI:29242"/>
        <dbReference type="ChEBI" id="CHEBI:29950"/>
        <dbReference type="ChEBI" id="CHEBI:48597"/>
        <dbReference type="ChEBI" id="CHEBI:57925"/>
        <dbReference type="ChEBI" id="CHEBI:146199"/>
        <dbReference type="EC" id="1.20.4.1"/>
    </reaction>
</comment>
<dbReference type="Pfam" id="PF03960">
    <property type="entry name" value="ArsC"/>
    <property type="match status" value="1"/>
</dbReference>
<dbReference type="EMBL" id="JAQIOY010000004">
    <property type="protein sequence ID" value="MDA7425817.1"/>
    <property type="molecule type" value="Genomic_DNA"/>
</dbReference>
<dbReference type="PANTHER" id="PTHR30041">
    <property type="entry name" value="ARSENATE REDUCTASE"/>
    <property type="match status" value="1"/>
</dbReference>
<organism evidence="5 6">
    <name type="scientific">Thalassococcus lentus</name>
    <dbReference type="NCBI Taxonomy" id="1210524"/>
    <lineage>
        <taxon>Bacteria</taxon>
        <taxon>Pseudomonadati</taxon>
        <taxon>Pseudomonadota</taxon>
        <taxon>Alphaproteobacteria</taxon>
        <taxon>Rhodobacterales</taxon>
        <taxon>Roseobacteraceae</taxon>
        <taxon>Thalassococcus</taxon>
    </lineage>
</organism>
<dbReference type="InterPro" id="IPR006660">
    <property type="entry name" value="Arsenate_reductase-like"/>
</dbReference>
<dbReference type="Gene3D" id="3.40.30.10">
    <property type="entry name" value="Glutaredoxin"/>
    <property type="match status" value="1"/>
</dbReference>
<dbReference type="InterPro" id="IPR006659">
    <property type="entry name" value="Arsenate_reductase"/>
</dbReference>